<accession>A0A656ACU0</accession>
<reference evidence="1 2" key="1">
    <citation type="submission" date="2015-07" db="EMBL/GenBank/DDBJ databases">
        <authorList>
            <consortium name="Pathogen Informatics"/>
        </authorList>
    </citation>
    <scope>NUCLEOTIDE SEQUENCE [LARGE SCALE GENOMIC DNA]</scope>
    <source>
        <strain evidence="1 2">A316</strain>
    </source>
</reference>
<evidence type="ECO:0000313" key="1">
    <source>
        <dbReference type="EMBL" id="CSD01129.1"/>
    </source>
</evidence>
<organism evidence="1 2">
    <name type="scientific">Vibrio cholerae</name>
    <dbReference type="NCBI Taxonomy" id="666"/>
    <lineage>
        <taxon>Bacteria</taxon>
        <taxon>Pseudomonadati</taxon>
        <taxon>Pseudomonadota</taxon>
        <taxon>Gammaproteobacteria</taxon>
        <taxon>Vibrionales</taxon>
        <taxon>Vibrionaceae</taxon>
        <taxon>Vibrio</taxon>
    </lineage>
</organism>
<dbReference type="AlphaFoldDB" id="A0A656ACU0"/>
<dbReference type="Proteomes" id="UP000041770">
    <property type="component" value="Unassembled WGS sequence"/>
</dbReference>
<evidence type="ECO:0000313" key="2">
    <source>
        <dbReference type="Proteomes" id="UP000041770"/>
    </source>
</evidence>
<sequence>MTLIGEFSTTLLATEPSITLSMRERLWLGITIKSAPKRSA</sequence>
<proteinExistence type="predicted"/>
<dbReference type="EMBL" id="CWQY01000022">
    <property type="protein sequence ID" value="CSD01129.1"/>
    <property type="molecule type" value="Genomic_DNA"/>
</dbReference>
<gene>
    <name evidence="1" type="ORF">ERS013200_02881</name>
</gene>
<protein>
    <submittedName>
        <fullName evidence="1">Uncharacterized protein</fullName>
    </submittedName>
</protein>
<name>A0A656ACU0_VIBCL</name>